<gene>
    <name evidence="2" type="ORF">MUN33_13620</name>
</gene>
<proteinExistence type="predicted"/>
<organism evidence="2 3">
    <name type="scientific">Corynebacterium kalidii</name>
    <dbReference type="NCBI Taxonomy" id="2931982"/>
    <lineage>
        <taxon>Bacteria</taxon>
        <taxon>Bacillati</taxon>
        <taxon>Actinomycetota</taxon>
        <taxon>Actinomycetes</taxon>
        <taxon>Mycobacteriales</taxon>
        <taxon>Corynebacteriaceae</taxon>
        <taxon>Corynebacterium</taxon>
    </lineage>
</organism>
<name>A0A9X2B0N1_9CORY</name>
<evidence type="ECO:0000313" key="3">
    <source>
        <dbReference type="Proteomes" id="UP001139207"/>
    </source>
</evidence>
<keyword evidence="3" id="KW-1185">Reference proteome</keyword>
<dbReference type="EMBL" id="JALIEA010000017">
    <property type="protein sequence ID" value="MCJ7859737.1"/>
    <property type="molecule type" value="Genomic_DNA"/>
</dbReference>
<dbReference type="AlphaFoldDB" id="A0A9X2B0N1"/>
<feature type="transmembrane region" description="Helical" evidence="1">
    <location>
        <begin position="32"/>
        <end position="51"/>
    </location>
</feature>
<accession>A0A9X2B0N1</accession>
<evidence type="ECO:0000313" key="2">
    <source>
        <dbReference type="EMBL" id="MCJ7859737.1"/>
    </source>
</evidence>
<keyword evidence="1" id="KW-1133">Transmembrane helix</keyword>
<evidence type="ECO:0000256" key="1">
    <source>
        <dbReference type="SAM" id="Phobius"/>
    </source>
</evidence>
<comment type="caution">
    <text evidence="2">The sequence shown here is derived from an EMBL/GenBank/DDBJ whole genome shotgun (WGS) entry which is preliminary data.</text>
</comment>
<protein>
    <submittedName>
        <fullName evidence="2">Uncharacterized protein</fullName>
    </submittedName>
</protein>
<reference evidence="2" key="1">
    <citation type="submission" date="2022-04" db="EMBL/GenBank/DDBJ databases">
        <title>Corynebacterium kalidii LD5P10.</title>
        <authorList>
            <person name="Sun J.Q."/>
        </authorList>
    </citation>
    <scope>NUCLEOTIDE SEQUENCE</scope>
    <source>
        <strain evidence="2">LD5P10</strain>
    </source>
</reference>
<sequence>MDRDVMLFTRWIRLVALVAAAAFMLFTGGTLGYVFAVVCVAFLGLTVWQLLKLYRDDRYRT</sequence>
<keyword evidence="1" id="KW-0812">Transmembrane</keyword>
<feature type="transmembrane region" description="Helical" evidence="1">
    <location>
        <begin position="7"/>
        <end position="26"/>
    </location>
</feature>
<dbReference type="Proteomes" id="UP001139207">
    <property type="component" value="Unassembled WGS sequence"/>
</dbReference>
<keyword evidence="1" id="KW-0472">Membrane</keyword>
<dbReference type="RefSeq" id="WP_244805439.1">
    <property type="nucleotide sequence ID" value="NZ_JALIEA010000017.1"/>
</dbReference>